<name>A0A6A3MSF4_9STRA</name>
<dbReference type="AlphaFoldDB" id="A0A6A3MSF4"/>
<proteinExistence type="predicted"/>
<dbReference type="EMBL" id="QXFU01000625">
    <property type="protein sequence ID" value="KAE9026897.1"/>
    <property type="molecule type" value="Genomic_DNA"/>
</dbReference>
<comment type="caution">
    <text evidence="2">The sequence shown here is derived from an EMBL/GenBank/DDBJ whole genome shotgun (WGS) entry which is preliminary data.</text>
</comment>
<dbReference type="OrthoDB" id="127098at2759"/>
<gene>
    <name evidence="2" type="ORF">PR001_g10722</name>
    <name evidence="1" type="ORF">PR002_g10805</name>
</gene>
<dbReference type="EMBL" id="QXFV01000638">
    <property type="protein sequence ID" value="KAE9032191.1"/>
    <property type="molecule type" value="Genomic_DNA"/>
</dbReference>
<evidence type="ECO:0000313" key="2">
    <source>
        <dbReference type="EMBL" id="KAE9032191.1"/>
    </source>
</evidence>
<evidence type="ECO:0000313" key="3">
    <source>
        <dbReference type="Proteomes" id="UP000429607"/>
    </source>
</evidence>
<reference evidence="3 4" key="1">
    <citation type="submission" date="2018-09" db="EMBL/GenBank/DDBJ databases">
        <title>Genomic investigation of the strawberry pathogen Phytophthora fragariae indicates pathogenicity is determined by transcriptional variation in three key races.</title>
        <authorList>
            <person name="Adams T.M."/>
            <person name="Armitage A.D."/>
            <person name="Sobczyk M.K."/>
            <person name="Bates H.J."/>
            <person name="Dunwell J.M."/>
            <person name="Nellist C.F."/>
            <person name="Harrison R.J."/>
        </authorList>
    </citation>
    <scope>NUCLEOTIDE SEQUENCE [LARGE SCALE GENOMIC DNA]</scope>
    <source>
        <strain evidence="2 3">SCRP249</strain>
        <strain evidence="1 4">SCRP324</strain>
    </source>
</reference>
<organism evidence="2 3">
    <name type="scientific">Phytophthora rubi</name>
    <dbReference type="NCBI Taxonomy" id="129364"/>
    <lineage>
        <taxon>Eukaryota</taxon>
        <taxon>Sar</taxon>
        <taxon>Stramenopiles</taxon>
        <taxon>Oomycota</taxon>
        <taxon>Peronosporomycetes</taxon>
        <taxon>Peronosporales</taxon>
        <taxon>Peronosporaceae</taxon>
        <taxon>Phytophthora</taxon>
    </lineage>
</organism>
<accession>A0A6A3MSF4</accession>
<evidence type="ECO:0000313" key="1">
    <source>
        <dbReference type="EMBL" id="KAE9026897.1"/>
    </source>
</evidence>
<dbReference type="Proteomes" id="UP000429607">
    <property type="component" value="Unassembled WGS sequence"/>
</dbReference>
<dbReference type="Proteomes" id="UP000435112">
    <property type="component" value="Unassembled WGS sequence"/>
</dbReference>
<protein>
    <submittedName>
        <fullName evidence="2">Uncharacterized protein</fullName>
    </submittedName>
</protein>
<evidence type="ECO:0000313" key="4">
    <source>
        <dbReference type="Proteomes" id="UP000435112"/>
    </source>
</evidence>
<sequence length="189" mass="20536">MEDVTRDPAWIDDATILVTSNVDKAILTACAASHFAKRQNQLLFRWKRKLRLELPAGVDAIVYDEDANPELFAYFVAGAPANILDNNSGNVGWGVANGSPCRLHSLGWDDDTKRQAVLELVDGARSAGLHVVNLPFPPEYINVQLLDSNKDPLPASQWPPDVNLAVGDPTSNAGVVIPIGLMSANNRKR</sequence>